<keyword evidence="3" id="KW-0031">Aminopeptidase</keyword>
<dbReference type="InterPro" id="IPR050278">
    <property type="entry name" value="Serine_Prot_S9B/DPPIV"/>
</dbReference>
<feature type="domain" description="Dipeptidylpeptidase IV N-terminal" evidence="16">
    <location>
        <begin position="203"/>
        <end position="599"/>
    </location>
</feature>
<dbReference type="HOGENOM" id="CLU_006105_0_0_1"/>
<evidence type="ECO:0000256" key="13">
    <source>
        <dbReference type="SAM" id="MobiDB-lite"/>
    </source>
</evidence>
<evidence type="ECO:0000256" key="14">
    <source>
        <dbReference type="SAM" id="Phobius"/>
    </source>
</evidence>
<dbReference type="InterPro" id="IPR002469">
    <property type="entry name" value="Peptidase_S9B_N"/>
</dbReference>
<dbReference type="InterPro" id="IPR029058">
    <property type="entry name" value="AB_hydrolase_fold"/>
</dbReference>
<evidence type="ECO:0000256" key="6">
    <source>
        <dbReference type="ARBA" id="ARBA00022692"/>
    </source>
</evidence>
<feature type="domain" description="Peptidase S9 prolyl oligopeptidase catalytic" evidence="15">
    <location>
        <begin position="684"/>
        <end position="884"/>
    </location>
</feature>
<evidence type="ECO:0000256" key="12">
    <source>
        <dbReference type="ARBA" id="ARBA00023180"/>
    </source>
</evidence>
<dbReference type="InParanoid" id="K5VV87"/>
<feature type="compositionally biased region" description="Basic and acidic residues" evidence="13">
    <location>
        <begin position="54"/>
        <end position="65"/>
    </location>
</feature>
<comment type="subcellular location">
    <subcellularLocation>
        <location evidence="1">Vacuole membrane</location>
        <topology evidence="1">Single-pass type II membrane protein</topology>
    </subcellularLocation>
</comment>
<reference evidence="17 18" key="1">
    <citation type="journal article" date="2012" name="BMC Genomics">
        <title>Comparative genomics of the white-rot fungi, Phanerochaete carnosa and P. chrysosporium, to elucidate the genetic basis of the distinct wood types they colonize.</title>
        <authorList>
            <person name="Suzuki H."/>
            <person name="MacDonald J."/>
            <person name="Syed K."/>
            <person name="Salamov A."/>
            <person name="Hori C."/>
            <person name="Aerts A."/>
            <person name="Henrissat B."/>
            <person name="Wiebenga A."/>
            <person name="vanKuyk P.A."/>
            <person name="Barry K."/>
            <person name="Lindquist E."/>
            <person name="LaButti K."/>
            <person name="Lapidus A."/>
            <person name="Lucas S."/>
            <person name="Coutinho P."/>
            <person name="Gong Y."/>
            <person name="Samejima M."/>
            <person name="Mahadevan R."/>
            <person name="Abou-Zaid M."/>
            <person name="de Vries R.P."/>
            <person name="Igarashi K."/>
            <person name="Yadav J.S."/>
            <person name="Grigoriev I.V."/>
            <person name="Master E.R."/>
        </authorList>
    </citation>
    <scope>NUCLEOTIDE SEQUENCE [LARGE SCALE GENOMIC DNA]</scope>
    <source>
        <strain evidence="17 18">HHB-10118-sp</strain>
    </source>
</reference>
<evidence type="ECO:0000313" key="18">
    <source>
        <dbReference type="Proteomes" id="UP000008370"/>
    </source>
</evidence>
<dbReference type="GO" id="GO:0005886">
    <property type="term" value="C:plasma membrane"/>
    <property type="evidence" value="ECO:0007669"/>
    <property type="project" value="TreeGrafter"/>
</dbReference>
<evidence type="ECO:0008006" key="19">
    <source>
        <dbReference type="Google" id="ProtNLM"/>
    </source>
</evidence>
<dbReference type="AlphaFoldDB" id="K5VV87"/>
<keyword evidence="8" id="KW-0720">Serine protease</keyword>
<evidence type="ECO:0000256" key="5">
    <source>
        <dbReference type="ARBA" id="ARBA00022670"/>
    </source>
</evidence>
<dbReference type="Pfam" id="PF00930">
    <property type="entry name" value="DPPIV_N"/>
    <property type="match status" value="1"/>
</dbReference>
<keyword evidence="11 14" id="KW-0472">Membrane</keyword>
<comment type="similarity">
    <text evidence="2">Belongs to the peptidase S9B family.</text>
</comment>
<dbReference type="EMBL" id="JH930478">
    <property type="protein sequence ID" value="EKM50720.1"/>
    <property type="molecule type" value="Genomic_DNA"/>
</dbReference>
<dbReference type="KEGG" id="pco:PHACADRAFT_130177"/>
<keyword evidence="7" id="KW-0378">Hydrolase</keyword>
<dbReference type="GO" id="GO:0008239">
    <property type="term" value="F:dipeptidyl-peptidase activity"/>
    <property type="evidence" value="ECO:0007669"/>
    <property type="project" value="TreeGrafter"/>
</dbReference>
<keyword evidence="18" id="KW-1185">Reference proteome</keyword>
<dbReference type="Gene3D" id="2.140.10.30">
    <property type="entry name" value="Dipeptidylpeptidase IV, N-terminal domain"/>
    <property type="match status" value="1"/>
</dbReference>
<keyword evidence="5" id="KW-0645">Protease</keyword>
<feature type="region of interest" description="Disordered" evidence="13">
    <location>
        <begin position="1"/>
        <end position="77"/>
    </location>
</feature>
<proteinExistence type="inferred from homology"/>
<dbReference type="GO" id="GO:0004177">
    <property type="term" value="F:aminopeptidase activity"/>
    <property type="evidence" value="ECO:0007669"/>
    <property type="project" value="UniProtKB-KW"/>
</dbReference>
<keyword evidence="6 14" id="KW-0812">Transmembrane</keyword>
<gene>
    <name evidence="17" type="ORF">PHACADRAFT_130177</name>
</gene>
<dbReference type="PANTHER" id="PTHR11731:SF200">
    <property type="entry name" value="DIPEPTIDYL PEPTIDASE 10, ISOFORM B"/>
    <property type="match status" value="1"/>
</dbReference>
<keyword evidence="9" id="KW-0735">Signal-anchor</keyword>
<dbReference type="GO" id="GO:0005774">
    <property type="term" value="C:vacuolar membrane"/>
    <property type="evidence" value="ECO:0007669"/>
    <property type="project" value="UniProtKB-SubCell"/>
</dbReference>
<evidence type="ECO:0000256" key="11">
    <source>
        <dbReference type="ARBA" id="ARBA00023136"/>
    </source>
</evidence>
<dbReference type="Proteomes" id="UP000008370">
    <property type="component" value="Unassembled WGS sequence"/>
</dbReference>
<evidence type="ECO:0000313" key="17">
    <source>
        <dbReference type="EMBL" id="EKM50720.1"/>
    </source>
</evidence>
<evidence type="ECO:0000256" key="3">
    <source>
        <dbReference type="ARBA" id="ARBA00022438"/>
    </source>
</evidence>
<evidence type="ECO:0000256" key="1">
    <source>
        <dbReference type="ARBA" id="ARBA00004576"/>
    </source>
</evidence>
<dbReference type="PROSITE" id="PS00708">
    <property type="entry name" value="PRO_ENDOPEP_SER"/>
    <property type="match status" value="1"/>
</dbReference>
<dbReference type="FunCoup" id="K5VV87">
    <property type="interactions" value="125"/>
</dbReference>
<dbReference type="FunFam" id="3.40.50.1820:FF:000003">
    <property type="entry name" value="Dipeptidyl peptidase 4"/>
    <property type="match status" value="1"/>
</dbReference>
<feature type="transmembrane region" description="Helical" evidence="14">
    <location>
        <begin position="96"/>
        <end position="119"/>
    </location>
</feature>
<dbReference type="OrthoDB" id="16520at2759"/>
<dbReference type="GeneID" id="18908156"/>
<dbReference type="MEROPS" id="S09.006"/>
<feature type="compositionally biased region" description="Acidic residues" evidence="13">
    <location>
        <begin position="37"/>
        <end position="53"/>
    </location>
</feature>
<dbReference type="GO" id="GO:0006508">
    <property type="term" value="P:proteolysis"/>
    <property type="evidence" value="ECO:0007669"/>
    <property type="project" value="UniProtKB-KW"/>
</dbReference>
<name>K5VV87_PHACS</name>
<keyword evidence="10 14" id="KW-1133">Transmembrane helix</keyword>
<dbReference type="SUPFAM" id="SSF82171">
    <property type="entry name" value="DPP6 N-terminal domain-like"/>
    <property type="match status" value="1"/>
</dbReference>
<dbReference type="SUPFAM" id="SSF53474">
    <property type="entry name" value="alpha/beta-Hydrolases"/>
    <property type="match status" value="1"/>
</dbReference>
<keyword evidence="12" id="KW-0325">Glycoprotein</keyword>
<evidence type="ECO:0000256" key="4">
    <source>
        <dbReference type="ARBA" id="ARBA00022554"/>
    </source>
</evidence>
<sequence length="892" mass="99487">MPTPDYSPVPQDEDREYNLQADGKYPPEAIKPVTYYDEGEFDPPSSPDDEDEMLLEKSLSRKSPGDAEQQEDILGDEDGELVVGGKKHHRPSSLRWLVICLSTLVTIATVIGVFAALSYRGTSFQIHGTQHITMEHIFNGTFSAQTGSVRWVPEAGDGVFAISQYGDISLVDLKSNKTTKLVTMSDVRDIHDIPLSWASWELSSDMKYILIKSDHVKLWRHSSFGNYYIHDLTSQTTHPLIAPTNPPLTAYAKWSPTGQAIAYVTQNDLYILPHPSSSTPIQITSSGNASLFHGVPDWVYEEEVFAADFALWWSPDSAKLAYLRFDETAVDEYTFPIYNPTENSSEVVPYPGHVTMKYPKPGYSNPLVSIHVFGLDQYENMKAAGDAEAVAVAQASLELTWDHRLAPESRVVQDVAWVSNSTLLVEELGRSAVNGSIVLFNFEGSATGRGQVVRTLGQEGEEGDEGWIEAIHAIHPLPPSMSAEGTAGYLDIVPSKEGYNHVALFHPPTSNTPLFLTSGEWEVTEILAVDSRKSLVYFLATNPSSLERHLYSASIPKTNTTIVGPNALTSHAMPGYYSASFSPQAEFYLLTYQGPNAPWQRMVQANNASFNYPFTDNSALNATLAQYELPVISHTTITNDGYELNVREIRPPRMDDSGKTKYPVLFYVYGGPGSQLVDLRYVMDWHHFLAAYHKYVVVTVDGRGTGFKGRHLRNPLKDNLGHWETVDQIYAAKLWAAKGYVDPKRIGIWGWSYGGFMSCKIAEANAGVHSLAMAVAPPTSWRLYDTIYTERYMDLPQVNPDGYVTASISNVTGFHNIDFLFAHGSGDDNVHYANSAHLLDMLTAEKVRGFRFRMFTDSDHSIYKRGANREVYEFMHDFLVEKWGKGPRQRGL</sequence>
<dbReference type="PANTHER" id="PTHR11731">
    <property type="entry name" value="PROTEASE FAMILY S9B,C DIPEPTIDYL-PEPTIDASE IV-RELATED"/>
    <property type="match status" value="1"/>
</dbReference>
<evidence type="ECO:0000256" key="7">
    <source>
        <dbReference type="ARBA" id="ARBA00022801"/>
    </source>
</evidence>
<organism evidence="17 18">
    <name type="scientific">Phanerochaete carnosa (strain HHB-10118-sp)</name>
    <name type="common">White-rot fungus</name>
    <name type="synonym">Peniophora carnosa</name>
    <dbReference type="NCBI Taxonomy" id="650164"/>
    <lineage>
        <taxon>Eukaryota</taxon>
        <taxon>Fungi</taxon>
        <taxon>Dikarya</taxon>
        <taxon>Basidiomycota</taxon>
        <taxon>Agaricomycotina</taxon>
        <taxon>Agaricomycetes</taxon>
        <taxon>Polyporales</taxon>
        <taxon>Phanerochaetaceae</taxon>
        <taxon>Phanerochaete</taxon>
    </lineage>
</organism>
<evidence type="ECO:0000256" key="2">
    <source>
        <dbReference type="ARBA" id="ARBA00006150"/>
    </source>
</evidence>
<evidence type="ECO:0000256" key="10">
    <source>
        <dbReference type="ARBA" id="ARBA00022989"/>
    </source>
</evidence>
<evidence type="ECO:0000256" key="9">
    <source>
        <dbReference type="ARBA" id="ARBA00022968"/>
    </source>
</evidence>
<protein>
    <recommendedName>
        <fullName evidence="19">Dipeptidyl aminopeptidase</fullName>
    </recommendedName>
</protein>
<evidence type="ECO:0000259" key="16">
    <source>
        <dbReference type="Pfam" id="PF00930"/>
    </source>
</evidence>
<dbReference type="InterPro" id="IPR002471">
    <property type="entry name" value="Pept_S9_AS"/>
</dbReference>
<keyword evidence="4" id="KW-0926">Vacuole</keyword>
<evidence type="ECO:0000256" key="8">
    <source>
        <dbReference type="ARBA" id="ARBA00022825"/>
    </source>
</evidence>
<dbReference type="InterPro" id="IPR001375">
    <property type="entry name" value="Peptidase_S9_cat"/>
</dbReference>
<accession>K5VV87</accession>
<dbReference type="RefSeq" id="XP_007400983.1">
    <property type="nucleotide sequence ID" value="XM_007400921.1"/>
</dbReference>
<dbReference type="GO" id="GO:0004252">
    <property type="term" value="F:serine-type endopeptidase activity"/>
    <property type="evidence" value="ECO:0007669"/>
    <property type="project" value="InterPro"/>
</dbReference>
<dbReference type="Gene3D" id="3.40.50.1820">
    <property type="entry name" value="alpha/beta hydrolase"/>
    <property type="match status" value="1"/>
</dbReference>
<evidence type="ECO:0000259" key="15">
    <source>
        <dbReference type="Pfam" id="PF00326"/>
    </source>
</evidence>
<dbReference type="STRING" id="650164.K5VV87"/>
<feature type="compositionally biased region" description="Acidic residues" evidence="13">
    <location>
        <begin position="68"/>
        <end position="77"/>
    </location>
</feature>
<dbReference type="Pfam" id="PF00326">
    <property type="entry name" value="Peptidase_S9"/>
    <property type="match status" value="1"/>
</dbReference>